<protein>
    <submittedName>
        <fullName evidence="1">Uncharacterized protein</fullName>
    </submittedName>
</protein>
<accession>A0A2N9JJB4</accession>
<keyword evidence="2" id="KW-1185">Reference proteome</keyword>
<organism evidence="1 2">
    <name type="scientific">Micropruina glycogenica</name>
    <dbReference type="NCBI Taxonomy" id="75385"/>
    <lineage>
        <taxon>Bacteria</taxon>
        <taxon>Bacillati</taxon>
        <taxon>Actinomycetota</taxon>
        <taxon>Actinomycetes</taxon>
        <taxon>Propionibacteriales</taxon>
        <taxon>Nocardioidaceae</taxon>
        <taxon>Micropruina</taxon>
    </lineage>
</organism>
<dbReference type="KEGG" id="mgg:MPLG2_2479"/>
<proteinExistence type="predicted"/>
<evidence type="ECO:0000313" key="1">
    <source>
        <dbReference type="EMBL" id="SPD87509.1"/>
    </source>
</evidence>
<dbReference type="AlphaFoldDB" id="A0A2N9JJB4"/>
<evidence type="ECO:0000313" key="2">
    <source>
        <dbReference type="Proteomes" id="UP000238164"/>
    </source>
</evidence>
<gene>
    <name evidence="1" type="ORF">MPLG2_2479</name>
</gene>
<sequence length="99" mass="11134">MRHDRVNSPTPDVGAFRFRNDPATLWGWDCDPSGHLLAWTKLTIGRGCTEAPTRACSIADLDLEEHWAPRNGSLEPRACLPPAWRCPPAPRHRRLRSPA</sequence>
<reference evidence="1 2" key="1">
    <citation type="submission" date="2018-02" db="EMBL/GenBank/DDBJ databases">
        <authorList>
            <person name="Cohen D.B."/>
            <person name="Kent A.D."/>
        </authorList>
    </citation>
    <scope>NUCLEOTIDE SEQUENCE [LARGE SCALE GENOMIC DNA]</scope>
    <source>
        <strain evidence="1">1</strain>
    </source>
</reference>
<dbReference type="Proteomes" id="UP000238164">
    <property type="component" value="Chromosome 1"/>
</dbReference>
<name>A0A2N9JJB4_9ACTN</name>
<dbReference type="EMBL" id="LT985188">
    <property type="protein sequence ID" value="SPD87509.1"/>
    <property type="molecule type" value="Genomic_DNA"/>
</dbReference>